<evidence type="ECO:0000256" key="2">
    <source>
        <dbReference type="ARBA" id="ARBA00023125"/>
    </source>
</evidence>
<feature type="non-terminal residue" evidence="5">
    <location>
        <position position="1"/>
    </location>
</feature>
<dbReference type="PANTHER" id="PTHR42756">
    <property type="entry name" value="TRANSCRIPTIONAL REGULATOR, MARR"/>
    <property type="match status" value="1"/>
</dbReference>
<dbReference type="AlphaFoldDB" id="A0A1G2E0H4"/>
<dbReference type="Gene3D" id="1.10.10.10">
    <property type="entry name" value="Winged helix-like DNA-binding domain superfamily/Winged helix DNA-binding domain"/>
    <property type="match status" value="1"/>
</dbReference>
<keyword evidence="3" id="KW-0804">Transcription</keyword>
<dbReference type="EMBL" id="MHLU01000062">
    <property type="protein sequence ID" value="OGZ19219.1"/>
    <property type="molecule type" value="Genomic_DNA"/>
</dbReference>
<dbReference type="SUPFAM" id="SSF46785">
    <property type="entry name" value="Winged helix' DNA-binding domain"/>
    <property type="match status" value="1"/>
</dbReference>
<keyword evidence="2" id="KW-0238">DNA-binding</keyword>
<reference evidence="5 6" key="1">
    <citation type="journal article" date="2016" name="Nat. Commun.">
        <title>Thousands of microbial genomes shed light on interconnected biogeochemical processes in an aquifer system.</title>
        <authorList>
            <person name="Anantharaman K."/>
            <person name="Brown C.T."/>
            <person name="Hug L.A."/>
            <person name="Sharon I."/>
            <person name="Castelle C.J."/>
            <person name="Probst A.J."/>
            <person name="Thomas B.C."/>
            <person name="Singh A."/>
            <person name="Wilkins M.J."/>
            <person name="Karaoz U."/>
            <person name="Brodie E.L."/>
            <person name="Williams K.H."/>
            <person name="Hubbard S.S."/>
            <person name="Banfield J.F."/>
        </authorList>
    </citation>
    <scope>NUCLEOTIDE SEQUENCE [LARGE SCALE GENOMIC DNA]</scope>
</reference>
<dbReference type="Proteomes" id="UP000178106">
    <property type="component" value="Unassembled WGS sequence"/>
</dbReference>
<gene>
    <name evidence="5" type="ORF">A2494_01995</name>
</gene>
<evidence type="ECO:0000259" key="4">
    <source>
        <dbReference type="PROSITE" id="PS50995"/>
    </source>
</evidence>
<dbReference type="InterPro" id="IPR000835">
    <property type="entry name" value="HTH_MarR-typ"/>
</dbReference>
<evidence type="ECO:0000313" key="5">
    <source>
        <dbReference type="EMBL" id="OGZ19219.1"/>
    </source>
</evidence>
<proteinExistence type="predicted"/>
<dbReference type="SMART" id="SM00347">
    <property type="entry name" value="HTH_MARR"/>
    <property type="match status" value="1"/>
</dbReference>
<sequence length="107" mass="12146">QFLILLGLKCKESSSQTEIADFLYLTEATVSRHITALEKGKYLTRKEDPNNRRKHILGLTPKGLKAFTSAHKIIEDELKDIFGPIPKKDRALIGEAFERVLAKLLKK</sequence>
<evidence type="ECO:0000256" key="1">
    <source>
        <dbReference type="ARBA" id="ARBA00023015"/>
    </source>
</evidence>
<dbReference type="PANTHER" id="PTHR42756:SF1">
    <property type="entry name" value="TRANSCRIPTIONAL REPRESSOR OF EMRAB OPERON"/>
    <property type="match status" value="1"/>
</dbReference>
<dbReference type="Pfam" id="PF01047">
    <property type="entry name" value="MarR"/>
    <property type="match status" value="1"/>
</dbReference>
<dbReference type="GO" id="GO:0003677">
    <property type="term" value="F:DNA binding"/>
    <property type="evidence" value="ECO:0007669"/>
    <property type="project" value="UniProtKB-KW"/>
</dbReference>
<organism evidence="5 6">
    <name type="scientific">Candidatus Lloydbacteria bacterium RIFOXYC12_FULL_46_25</name>
    <dbReference type="NCBI Taxonomy" id="1798670"/>
    <lineage>
        <taxon>Bacteria</taxon>
        <taxon>Candidatus Lloydiibacteriota</taxon>
    </lineage>
</organism>
<name>A0A1G2E0H4_9BACT</name>
<dbReference type="InterPro" id="IPR036390">
    <property type="entry name" value="WH_DNA-bd_sf"/>
</dbReference>
<keyword evidence="1" id="KW-0805">Transcription regulation</keyword>
<feature type="domain" description="HTH marR-type" evidence="4">
    <location>
        <begin position="1"/>
        <end position="102"/>
    </location>
</feature>
<accession>A0A1G2E0H4</accession>
<dbReference type="GO" id="GO:0003700">
    <property type="term" value="F:DNA-binding transcription factor activity"/>
    <property type="evidence" value="ECO:0007669"/>
    <property type="project" value="InterPro"/>
</dbReference>
<protein>
    <recommendedName>
        <fullName evidence="4">HTH marR-type domain-containing protein</fullName>
    </recommendedName>
</protein>
<dbReference type="InterPro" id="IPR036388">
    <property type="entry name" value="WH-like_DNA-bd_sf"/>
</dbReference>
<evidence type="ECO:0000256" key="3">
    <source>
        <dbReference type="ARBA" id="ARBA00023163"/>
    </source>
</evidence>
<dbReference type="PROSITE" id="PS50995">
    <property type="entry name" value="HTH_MARR_2"/>
    <property type="match status" value="1"/>
</dbReference>
<evidence type="ECO:0000313" key="6">
    <source>
        <dbReference type="Proteomes" id="UP000178106"/>
    </source>
</evidence>
<comment type="caution">
    <text evidence="5">The sequence shown here is derived from an EMBL/GenBank/DDBJ whole genome shotgun (WGS) entry which is preliminary data.</text>
</comment>